<feature type="non-terminal residue" evidence="4">
    <location>
        <position position="1"/>
    </location>
</feature>
<feature type="domain" description="HAMP" evidence="3">
    <location>
        <begin position="278"/>
        <end position="330"/>
    </location>
</feature>
<name>A0A1M5RFX9_9GAMM</name>
<dbReference type="PROSITE" id="PS50885">
    <property type="entry name" value="HAMP"/>
    <property type="match status" value="5"/>
</dbReference>
<dbReference type="GO" id="GO:0005886">
    <property type="term" value="C:plasma membrane"/>
    <property type="evidence" value="ECO:0007669"/>
    <property type="project" value="TreeGrafter"/>
</dbReference>
<sequence>NDTLDAVIGPLNVAANYVDRISKGDIPPAITDSYNGDFNTIKNNLNRAIDAVNKMVGDADVLAKAAVEGRLSTRADASQHEGDFRKIVQGVNDTLDAVIGPLNVAANYVDRISKGDIPPAITDSYNGDFNTIKNNLNRAIDAVNKMVADAGILAKAAVEGRLSTRADASKHEGDFRKIVQGVNDTLDAVIGPLNVAANYVDRISKGDIPPAITDSYNGDFNTIKNNLNRAIDAVNKMVDDAGILAKAAVEGRLATRADASKHEGDFRKIVQGVNDTLDAVIGPLNVAANYVDRISKGDIPPAITDSYNGDFNTIKNNLNRAIDAVNKMVADAGILAKAAVEGRLATRADATKHEGDFRKIVQGVNDTLDAVIGPLNVAANYVDRISKGDIPPAITDSYNGDFNTIKNNLNRAIDAVNKMVADADVLAKAAVEGRLATRADASK</sequence>
<comment type="similarity">
    <text evidence="2">Belongs to the methyl-accepting chemotaxis (MCP) protein family.</text>
</comment>
<dbReference type="InterPro" id="IPR051310">
    <property type="entry name" value="MCP_chemotaxis"/>
</dbReference>
<evidence type="ECO:0000256" key="2">
    <source>
        <dbReference type="ARBA" id="ARBA00029447"/>
    </source>
</evidence>
<dbReference type="InterPro" id="IPR003660">
    <property type="entry name" value="HAMP_dom"/>
</dbReference>
<dbReference type="Pfam" id="PF18947">
    <property type="entry name" value="HAMP_2"/>
    <property type="match status" value="5"/>
</dbReference>
<dbReference type="GO" id="GO:0007165">
    <property type="term" value="P:signal transduction"/>
    <property type="evidence" value="ECO:0007669"/>
    <property type="project" value="InterPro"/>
</dbReference>
<dbReference type="Proteomes" id="UP000199758">
    <property type="component" value="Unassembled WGS sequence"/>
</dbReference>
<gene>
    <name evidence="4" type="ORF">SAMN04488068_3078</name>
</gene>
<keyword evidence="5" id="KW-1185">Reference proteome</keyword>
<dbReference type="PANTHER" id="PTHR43531:SF14">
    <property type="entry name" value="METHYL-ACCEPTING CHEMOTAXIS PROTEIN I-RELATED"/>
    <property type="match status" value="1"/>
</dbReference>
<proteinExistence type="inferred from homology"/>
<accession>A0A1M5RFX9</accession>
<reference evidence="4 5" key="1">
    <citation type="submission" date="2016-11" db="EMBL/GenBank/DDBJ databases">
        <authorList>
            <person name="Jaros S."/>
            <person name="Januszkiewicz K."/>
            <person name="Wedrychowicz H."/>
        </authorList>
    </citation>
    <scope>NUCLEOTIDE SEQUENCE [LARGE SCALE GENOMIC DNA]</scope>
    <source>
        <strain evidence="4 5">CGMCC 1.7049</strain>
    </source>
</reference>
<evidence type="ECO:0000259" key="3">
    <source>
        <dbReference type="PROSITE" id="PS50885"/>
    </source>
</evidence>
<feature type="domain" description="HAMP" evidence="3">
    <location>
        <begin position="96"/>
        <end position="148"/>
    </location>
</feature>
<evidence type="ECO:0000313" key="5">
    <source>
        <dbReference type="Proteomes" id="UP000199758"/>
    </source>
</evidence>
<organism evidence="4 5">
    <name type="scientific">Hydrocarboniphaga daqingensis</name>
    <dbReference type="NCBI Taxonomy" id="490188"/>
    <lineage>
        <taxon>Bacteria</taxon>
        <taxon>Pseudomonadati</taxon>
        <taxon>Pseudomonadota</taxon>
        <taxon>Gammaproteobacteria</taxon>
        <taxon>Nevskiales</taxon>
        <taxon>Nevskiaceae</taxon>
        <taxon>Hydrocarboniphaga</taxon>
    </lineage>
</organism>
<dbReference type="SMART" id="SM00304">
    <property type="entry name" value="HAMP"/>
    <property type="match status" value="5"/>
</dbReference>
<evidence type="ECO:0000256" key="1">
    <source>
        <dbReference type="ARBA" id="ARBA00022481"/>
    </source>
</evidence>
<feature type="non-terminal residue" evidence="4">
    <location>
        <position position="443"/>
    </location>
</feature>
<dbReference type="PANTHER" id="PTHR43531">
    <property type="entry name" value="PROTEIN ICFG"/>
    <property type="match status" value="1"/>
</dbReference>
<evidence type="ECO:0000313" key="4">
    <source>
        <dbReference type="EMBL" id="SHH25046.1"/>
    </source>
</evidence>
<protein>
    <submittedName>
        <fullName evidence="4">Methyl-accepting chemotaxis protein</fullName>
    </submittedName>
</protein>
<dbReference type="STRING" id="490188.SAMN04488068_3078"/>
<dbReference type="GO" id="GO:0006935">
    <property type="term" value="P:chemotaxis"/>
    <property type="evidence" value="ECO:0007669"/>
    <property type="project" value="TreeGrafter"/>
</dbReference>
<keyword evidence="1" id="KW-0488">Methylation</keyword>
<dbReference type="EMBL" id="FQWZ01000007">
    <property type="protein sequence ID" value="SHH25046.1"/>
    <property type="molecule type" value="Genomic_DNA"/>
</dbReference>
<dbReference type="GO" id="GO:0004888">
    <property type="term" value="F:transmembrane signaling receptor activity"/>
    <property type="evidence" value="ECO:0007669"/>
    <property type="project" value="TreeGrafter"/>
</dbReference>
<feature type="domain" description="HAMP" evidence="3">
    <location>
        <begin position="369"/>
        <end position="421"/>
    </location>
</feature>
<feature type="domain" description="HAMP" evidence="3">
    <location>
        <begin position="187"/>
        <end position="239"/>
    </location>
</feature>
<dbReference type="Gene3D" id="1.20.120.1530">
    <property type="match status" value="3"/>
</dbReference>
<dbReference type="AlphaFoldDB" id="A0A1M5RFX9"/>
<feature type="domain" description="HAMP" evidence="3">
    <location>
        <begin position="5"/>
        <end position="57"/>
    </location>
</feature>